<keyword evidence="1" id="KW-0175">Coiled coil</keyword>
<dbReference type="OrthoDB" id="126522at2759"/>
<protein>
    <submittedName>
        <fullName evidence="3">Uncharacterized protein</fullName>
    </submittedName>
</protein>
<feature type="region of interest" description="Disordered" evidence="2">
    <location>
        <begin position="318"/>
        <end position="342"/>
    </location>
</feature>
<dbReference type="Proteomes" id="UP000237271">
    <property type="component" value="Unassembled WGS sequence"/>
</dbReference>
<name>A0A2P4YJQ8_9STRA</name>
<dbReference type="EMBL" id="NCKW01002187">
    <property type="protein sequence ID" value="POM78044.1"/>
    <property type="molecule type" value="Genomic_DNA"/>
</dbReference>
<proteinExistence type="predicted"/>
<evidence type="ECO:0000313" key="3">
    <source>
        <dbReference type="EMBL" id="POM78044.1"/>
    </source>
</evidence>
<sequence length="342" mass="38368">MEEVQGDAAFASFPDECFHFGVSKADDREEMWLESQTSKKRWTCDVTDVAAFAPADVVLPQKTVLHYVAASLKESAVDSNTTNHGPILIREDGDKKLQLEVQIKLGVADFAWAPKYVFPMTLVSIGTPIDVQAEQITLLTTQVQELQQEVKTLKLQMQTVLQAQVAPQTVVAPLPSSASSVAPQSEVLVENQIPPTPSRGDQVWGDIIGHPHHKLVQTEEYRESRNPLGMTVRSHRQHTCKVCSVLRGNRKRPSQSSLYCPDCTARHNGGMVFLCDKARPHDPNEFRNATCNQIWHLRWNNGENIPQTGTSSIRMRKKLKRSPREIETDSSTALIRQSRARR</sequence>
<gene>
    <name evidence="3" type="ORF">PHPALM_4478</name>
</gene>
<reference evidence="3 4" key="1">
    <citation type="journal article" date="2017" name="Genome Biol. Evol.">
        <title>Phytophthora megakarya and P. palmivora, closely related causal agents of cacao black pod rot, underwent increases in genome sizes and gene numbers by different mechanisms.</title>
        <authorList>
            <person name="Ali S.S."/>
            <person name="Shao J."/>
            <person name="Lary D.J."/>
            <person name="Kronmiller B."/>
            <person name="Shen D."/>
            <person name="Strem M.D."/>
            <person name="Amoako-Attah I."/>
            <person name="Akrofi A.Y."/>
            <person name="Begoude B.A."/>
            <person name="Ten Hoopen G.M."/>
            <person name="Coulibaly K."/>
            <person name="Kebe B.I."/>
            <person name="Melnick R.L."/>
            <person name="Guiltinan M.J."/>
            <person name="Tyler B.M."/>
            <person name="Meinhardt L.W."/>
            <person name="Bailey B.A."/>
        </authorList>
    </citation>
    <scope>NUCLEOTIDE SEQUENCE [LARGE SCALE GENOMIC DNA]</scope>
    <source>
        <strain evidence="4">sbr112.9</strain>
    </source>
</reference>
<evidence type="ECO:0000256" key="1">
    <source>
        <dbReference type="SAM" id="Coils"/>
    </source>
</evidence>
<feature type="coiled-coil region" evidence="1">
    <location>
        <begin position="129"/>
        <end position="163"/>
    </location>
</feature>
<evidence type="ECO:0000313" key="4">
    <source>
        <dbReference type="Proteomes" id="UP000237271"/>
    </source>
</evidence>
<organism evidence="3 4">
    <name type="scientific">Phytophthora palmivora</name>
    <dbReference type="NCBI Taxonomy" id="4796"/>
    <lineage>
        <taxon>Eukaryota</taxon>
        <taxon>Sar</taxon>
        <taxon>Stramenopiles</taxon>
        <taxon>Oomycota</taxon>
        <taxon>Peronosporomycetes</taxon>
        <taxon>Peronosporales</taxon>
        <taxon>Peronosporaceae</taxon>
        <taxon>Phytophthora</taxon>
    </lineage>
</organism>
<dbReference type="AlphaFoldDB" id="A0A2P4YJQ8"/>
<keyword evidence="4" id="KW-1185">Reference proteome</keyword>
<accession>A0A2P4YJQ8</accession>
<comment type="caution">
    <text evidence="3">The sequence shown here is derived from an EMBL/GenBank/DDBJ whole genome shotgun (WGS) entry which is preliminary data.</text>
</comment>
<evidence type="ECO:0000256" key="2">
    <source>
        <dbReference type="SAM" id="MobiDB-lite"/>
    </source>
</evidence>